<protein>
    <recommendedName>
        <fullName evidence="3">PhoD-like phosphatase metallophosphatase domain-containing protein</fullName>
    </recommendedName>
</protein>
<reference evidence="2" key="1">
    <citation type="journal article" date="2019" name="Int. J. Syst. Evol. Microbiol.">
        <title>The Global Catalogue of Microorganisms (GCM) 10K type strain sequencing project: providing services to taxonomists for standard genome sequencing and annotation.</title>
        <authorList>
            <consortium name="The Broad Institute Genomics Platform"/>
            <consortium name="The Broad Institute Genome Sequencing Center for Infectious Disease"/>
            <person name="Wu L."/>
            <person name="Ma J."/>
        </authorList>
    </citation>
    <scope>NUCLEOTIDE SEQUENCE [LARGE SCALE GENOMIC DNA]</scope>
    <source>
        <strain evidence="2">KCTC 3913</strain>
    </source>
</reference>
<name>A0ABW5RM35_9BACI</name>
<gene>
    <name evidence="1" type="ORF">ACFSUL_02960</name>
</gene>
<dbReference type="PANTHER" id="PTHR37031">
    <property type="entry name" value="METALLOPHOSPHATASE BINDING DOMAIN PROTEIN"/>
    <property type="match status" value="1"/>
</dbReference>
<evidence type="ECO:0000313" key="2">
    <source>
        <dbReference type="Proteomes" id="UP001597506"/>
    </source>
</evidence>
<organism evidence="1 2">
    <name type="scientific">Bacillus seohaeanensis</name>
    <dbReference type="NCBI Taxonomy" id="284580"/>
    <lineage>
        <taxon>Bacteria</taxon>
        <taxon>Bacillati</taxon>
        <taxon>Bacillota</taxon>
        <taxon>Bacilli</taxon>
        <taxon>Bacillales</taxon>
        <taxon>Bacillaceae</taxon>
        <taxon>Bacillus</taxon>
    </lineage>
</organism>
<evidence type="ECO:0008006" key="3">
    <source>
        <dbReference type="Google" id="ProtNLM"/>
    </source>
</evidence>
<dbReference type="PANTHER" id="PTHR37031:SF2">
    <property type="entry name" value="PHOD-LIKE PHOSPHATASE METALLOPHOSPHATASE DOMAIN-CONTAINING PROTEIN"/>
    <property type="match status" value="1"/>
</dbReference>
<sequence length="697" mass="81214">MSLMKLPTILAGPIVRRVEPSQAFIWIALSKPFRLDAKLYKVNHYGEGKSVEYEQLDTFAETRTVQAGNQLYISLIKITPKQEQFPLNTLVGYNLTFEDETEKLDLGSFHLLSSQYKGSIVYGDLVYPTFYIADDENSNILYGSCRKPHGEGNDLLLHADKLLANTFDDITKRPSSLYLMGDQIYADDVADPLSPMISHLGNALTGNKEDLGSIEQRLNESPFQQSITKINGRQYITENFCQFTSRKAANHLLTLGDYASMYLLAWSPELWRTAHNEGLLLPFVDAVKKKEIYFTFEDDDKKRNTEFQELQERYQNHWNNIAHFEESLYSARRLLANTPVYMMFDDHDITDDWNITREWKTNVWNAPLGRHVISNGLTAYWLFQGWGNNPKQFDDDFVRTMQEYFDSSLVNTAEHQKWIEQLWNFDAWSFLSPSSPKTIFLNTRTQRGYEDELKSVQFLGIAEEYRPTPKLINEQEWNRLSSLLENVDREHREPLIIVSPTPLYGIGLIENFLQKYILPLKAIGIPVQSMFDLEAWKYNEKAFSEFIHQVARWNPSHCFILSGDVHSASAVKSTVTFSEGNELTLHQFTSSPIKNKSYTGLWGGFMKFLIGFNVRKRINRTIYRYCNNDFKLIKEEDKTRIPQDYVWKEDIRYLHINDNSIIETDNNLGLFQYSRDEVQNRLLTTNETSDYSWREKL</sequence>
<dbReference type="SUPFAM" id="SSF56300">
    <property type="entry name" value="Metallo-dependent phosphatases"/>
    <property type="match status" value="1"/>
</dbReference>
<dbReference type="EMBL" id="JBHUMF010000007">
    <property type="protein sequence ID" value="MFD2679706.1"/>
    <property type="molecule type" value="Genomic_DNA"/>
</dbReference>
<comment type="caution">
    <text evidence="1">The sequence shown here is derived from an EMBL/GenBank/DDBJ whole genome shotgun (WGS) entry which is preliminary data.</text>
</comment>
<dbReference type="InterPro" id="IPR038607">
    <property type="entry name" value="PhoD-like_sf"/>
</dbReference>
<proteinExistence type="predicted"/>
<accession>A0ABW5RM35</accession>
<dbReference type="RefSeq" id="WP_377932548.1">
    <property type="nucleotide sequence ID" value="NZ_JBHUMF010000007.1"/>
</dbReference>
<keyword evidence="2" id="KW-1185">Reference proteome</keyword>
<dbReference type="Proteomes" id="UP001597506">
    <property type="component" value="Unassembled WGS sequence"/>
</dbReference>
<dbReference type="Gene3D" id="3.60.21.70">
    <property type="entry name" value="PhoD-like phosphatase"/>
    <property type="match status" value="1"/>
</dbReference>
<evidence type="ECO:0000313" key="1">
    <source>
        <dbReference type="EMBL" id="MFD2679706.1"/>
    </source>
</evidence>
<dbReference type="InterPro" id="IPR029052">
    <property type="entry name" value="Metallo-depent_PP-like"/>
</dbReference>